<dbReference type="InterPro" id="IPR056459">
    <property type="entry name" value="TPR_DOP1"/>
</dbReference>
<feature type="region of interest" description="Disordered" evidence="4">
    <location>
        <begin position="1290"/>
        <end position="1325"/>
    </location>
</feature>
<feature type="domain" description="DOP1-like C-terminal" evidence="6">
    <location>
        <begin position="2014"/>
        <end position="2533"/>
    </location>
</feature>
<evidence type="ECO:0000313" key="10">
    <source>
        <dbReference type="Proteomes" id="UP000677228"/>
    </source>
</evidence>
<dbReference type="Proteomes" id="UP000677228">
    <property type="component" value="Unassembled WGS sequence"/>
</dbReference>
<evidence type="ECO:0000259" key="7">
    <source>
        <dbReference type="Pfam" id="PF24601"/>
    </source>
</evidence>
<dbReference type="GO" id="GO:0005829">
    <property type="term" value="C:cytosol"/>
    <property type="evidence" value="ECO:0007669"/>
    <property type="project" value="GOC"/>
</dbReference>
<dbReference type="EMBL" id="CAJNOK010000847">
    <property type="protein sequence ID" value="CAF0779164.1"/>
    <property type="molecule type" value="Genomic_DNA"/>
</dbReference>
<feature type="compositionally biased region" description="Low complexity" evidence="4">
    <location>
        <begin position="2547"/>
        <end position="2556"/>
    </location>
</feature>
<feature type="region of interest" description="Disordered" evidence="4">
    <location>
        <begin position="1088"/>
        <end position="1132"/>
    </location>
</feature>
<evidence type="ECO:0000256" key="1">
    <source>
        <dbReference type="ARBA" id="ARBA00022448"/>
    </source>
</evidence>
<feature type="region of interest" description="Disordered" evidence="4">
    <location>
        <begin position="1223"/>
        <end position="1247"/>
    </location>
</feature>
<accession>A0A8S2CQN3</accession>
<dbReference type="PANTHER" id="PTHR14042:SF24">
    <property type="entry name" value="PROTEIN DOPEY-1 HOMOLOG"/>
    <property type="match status" value="1"/>
</dbReference>
<feature type="domain" description="DOP1-like TPR" evidence="7">
    <location>
        <begin position="1692"/>
        <end position="1815"/>
    </location>
</feature>
<dbReference type="InterPro" id="IPR056457">
    <property type="entry name" value="DOP1_C"/>
</dbReference>
<feature type="compositionally biased region" description="Acidic residues" evidence="4">
    <location>
        <begin position="589"/>
        <end position="600"/>
    </location>
</feature>
<dbReference type="GO" id="GO:0015031">
    <property type="term" value="P:protein transport"/>
    <property type="evidence" value="ECO:0007669"/>
    <property type="project" value="UniProtKB-KW"/>
</dbReference>
<dbReference type="InterPro" id="IPR040314">
    <property type="entry name" value="DOP1"/>
</dbReference>
<feature type="domain" description="DOP1 N-terminal" evidence="5">
    <location>
        <begin position="14"/>
        <end position="300"/>
    </location>
</feature>
<dbReference type="Proteomes" id="UP000682733">
    <property type="component" value="Unassembled WGS sequence"/>
</dbReference>
<keyword evidence="1" id="KW-0813">Transport</keyword>
<evidence type="ECO:0008006" key="11">
    <source>
        <dbReference type="Google" id="ProtNLM"/>
    </source>
</evidence>
<evidence type="ECO:0000256" key="2">
    <source>
        <dbReference type="ARBA" id="ARBA00022927"/>
    </source>
</evidence>
<feature type="region of interest" description="Disordered" evidence="4">
    <location>
        <begin position="2543"/>
        <end position="2594"/>
    </location>
</feature>
<dbReference type="PANTHER" id="PTHR14042">
    <property type="entry name" value="DOPEY-RELATED"/>
    <property type="match status" value="1"/>
</dbReference>
<dbReference type="InterPro" id="IPR007249">
    <property type="entry name" value="DOP1_N"/>
</dbReference>
<dbReference type="GO" id="GO:0005768">
    <property type="term" value="C:endosome"/>
    <property type="evidence" value="ECO:0007669"/>
    <property type="project" value="TreeGrafter"/>
</dbReference>
<comment type="caution">
    <text evidence="8">The sequence shown here is derived from an EMBL/GenBank/DDBJ whole genome shotgun (WGS) entry which is preliminary data.</text>
</comment>
<feature type="compositionally biased region" description="Low complexity" evidence="4">
    <location>
        <begin position="1235"/>
        <end position="1247"/>
    </location>
</feature>
<feature type="compositionally biased region" description="Polar residues" evidence="4">
    <location>
        <begin position="1223"/>
        <end position="1233"/>
    </location>
</feature>
<dbReference type="Pfam" id="PF24601">
    <property type="entry name" value="TPR_DOP1"/>
    <property type="match status" value="2"/>
</dbReference>
<proteinExistence type="inferred from homology"/>
<gene>
    <name evidence="8" type="ORF">OVA965_LOCUS3508</name>
    <name evidence="9" type="ORF">TMI583_LOCUS3507</name>
</gene>
<name>A0A8S2CQN3_9BILA</name>
<feature type="compositionally biased region" description="Acidic residues" evidence="4">
    <location>
        <begin position="1097"/>
        <end position="1106"/>
    </location>
</feature>
<feature type="compositionally biased region" description="Polar residues" evidence="4">
    <location>
        <begin position="1300"/>
        <end position="1309"/>
    </location>
</feature>
<feature type="compositionally biased region" description="Low complexity" evidence="4">
    <location>
        <begin position="1553"/>
        <end position="1564"/>
    </location>
</feature>
<evidence type="ECO:0000313" key="9">
    <source>
        <dbReference type="EMBL" id="CAF3560525.1"/>
    </source>
</evidence>
<protein>
    <recommendedName>
        <fullName evidence="11">Dopey N-terminal domain-containing protein</fullName>
    </recommendedName>
</protein>
<comment type="similarity">
    <text evidence="3">Belongs to the DOP1 family.</text>
</comment>
<sequence>MSLMPSDEVALLNDARYKNFIATLEKVLKQFEYSTEWADLITNLVKVKKTIENYPKFQSIPKRITLSKRLAQCLHPALPSGVHLKALEVYSSIFQMIGTRNLQRDIILYSFGLFPLLPSAALPVKPVLLSLYETYFLPLGEGLTPVLTGLFLALFPALEEGSDHFDRTNQLLDNILSKMDKFYFYACIWSAIHLLPSARYPAITYMLSHFDKRKSMEDQLCLMGLSVETLVSAVCICLQDAQQPLVQRSILDFLLICLPMNNKQLTKIDLMKMITVSLNILLKRDMSLNRRIYSWFLGSEQLATQAQDSTVSSTTLQTADTSTSPEVTYFAQYTHDNLIHALLNALESINTTPSTSDTTTLVPIESMSSSWTLTKLLRVLTILVDKPDVGPNILEYVLMNYLLSVYNQIYLKIKFVPTINIQQENQRSETLKTLNMLLDTFEPYFIWEFLTKNFDLILTQTDHEQSPPLISTINTIGSATVESLCGVIQMLLDIASLDSSPDIQIDHLPEMLYRIIKIMNTHIVKFSAEQITLCIQVLLKILKKVVPSETHHMAIFRRSASEEYLPIHTITNDDNNDIVVGDDKSTNSSDDDDDNDDDGENVTNKFINENNYSTDVYNKLVKTDSIGQLQQPFSLTMDQCSADVERLLRHMVRTVEKQIYVPKEPVPNPTPKRRTLTRAGTVITKNVLQSISHIEKSLNLYKTFFHRFITTFIISNENQKISEKFKKIYSLTQRKTNDNIRTLFNQHYRQQNEFLIKLDDNVESYRKTFDDCCKLLIDLCCFPRQFSNDTNMSAKQTSATDLIEFDDWCMDLCVLSICPSDYFSIQAISISVLIELVGYSLRLYESSNKLKKSTLSNQRKLSDISLDLNNFPPIRKIVTNSGTLRTKSLSEQVSITPVFTQEQVNLLTIDTLYFQHITSYLWEHLSDQYQQQCNVKSSRLLSMLHSMLPSCDCEDMICNQLSTTHIQQYDNELQIIESYKRFFKLWNSTRDLSSPSTLRLTKTFERCLLIVLSVLNESNNHCLKSMVQQWTCDCFIQGDINRIFDILLIMLLHPDTARISIQKLNPINHREFFQRKTSLISSDQVEMNSNFRKMTDPDDDDDDGDINEMTFNMSSNTSDDNVEGEGTYDDEDGVQIDDELQHHEGDDETTDEDPEAKIGAISCESGEVVYHVKQQSQNIKLQTPTPTKPTTLSLSQPALTDNLASLVNNDQSKVIKRRAPTLPSNLHSRNMNAIDNDNTNSKNSTNSRMFSSLHEDLVDGPDASSSTKPDLSYLLSVDLKSVRELGNLSSYSRRPHSAGPSPQNLSTSVDDIDTAPITPFSESNSLTSTTASTAVNLNQNSVIKQSRDNTSSSSANASTAQSKKIDAHLAYLLLYTQPYDYNRVIFSLTLIESLIDLIPKQLIQTLSYSNHIQISTINIHNSRMYELYIRHRRSVEGKNFYSPIEKQQQIMQSYLHTLINILLTYLRSYYPTSFEQKLNIHDMQGNRKVHIRTLNLLARICHDLSFICMDTQSPSFINYITDLLNKTALQKTVLHLFYTTVEKVSSTSSHENSQQQQTGSSETSANITSRHHKPKTLSKAIINYNMEPIYNELIRQYLRQLLQLLEEIVFLEHVLVQSQRSEQTSNDKPSTIATLASNVLASVSPTGLGPRILEHGSALPSTSLFTINKSSSFEPDLISILPTTLAATMSTAKSMGSSITTTLRFIDNQPVVNQSLFLSSILQYLKETRFIENHRYVISLCIRILPHCGSSLKSISSFVAEQMCRNLYYVVQVHHQRSTQQKSRFKTRLLPHFDVIEYIIYLIQRLSYICNYCLLGTDNGQINLQMSAVTLTQYWMKNMSVSERDLSDARQSVLNQMPSVLSSLLFIWSTISEQLVFKSPEQTIRTTINLNFQQQYKNPWPTQHVKQIRETILELLGSLTKYNGVSFMSAVTLCWGERKRQQRLKSTAQTPKSSTVLIMRRDHLSELQSLIDIVMNIKNYTINDMIPHMNELIRNQLTVRDKKKQNYDVWCLQFLLDYLQQQNTVAIDFWPQLSSMFKECLSQPISPPATFLILKILSFYVKRLPPISEKRDLKDLQDITMRVLENCNIIVASSLEQTTWIRKILQVRLANTDGSTVKNNEQLSHVPVGTSNAVNTMIEDNTDFNATSQTAITSDISNTNYSLMGLSILAEYAAPLLDIVFNKIDEKEKIVIPFLQNLVPNVIPYVKTHVPSNASSFRCASQLLESLSQYSYTRKAWKKEAFEQLFDISFFQLDIQSLNSWKTIVDNMITNERPTSFRDVITKINTVQTGLFVSKEHEYEQRAMLVKRFAFVIYSSEKDQYSKQLPEILERITELLKLPQMPTLHTQMFLFFRVLLIRITSRNLMSLWPILLAELIQVLLQLEQDLLSDLEGEVKSHVQRLAMNDLTSTSVSSAPPSHGSNPALKMYLFACKLLDVLLAMPYSELQHFQLFRSAFVTDEDSGRKTNTDSFIAFSARLSKLLERKFQSMPLIVRERLPSMNFTNRPLLHLKNLTHIVDLLPFFNCLNSMHTYDHHHYYHHPPTLASRQQQQVQQTKNNGKEKDGKKKKNSSNLASVPTTLPVQKPVKSSDMSTISPTREDIIKEIETSILEDFVEYWN</sequence>
<dbReference type="GO" id="GO:0006895">
    <property type="term" value="P:Golgi to endosome transport"/>
    <property type="evidence" value="ECO:0007669"/>
    <property type="project" value="InterPro"/>
</dbReference>
<reference evidence="8" key="1">
    <citation type="submission" date="2021-02" db="EMBL/GenBank/DDBJ databases">
        <authorList>
            <person name="Nowell W R."/>
        </authorList>
    </citation>
    <scope>NUCLEOTIDE SEQUENCE</scope>
</reference>
<feature type="region of interest" description="Disordered" evidence="4">
    <location>
        <begin position="576"/>
        <end position="605"/>
    </location>
</feature>
<feature type="compositionally biased region" description="Acidic residues" evidence="4">
    <location>
        <begin position="1120"/>
        <end position="1132"/>
    </location>
</feature>
<evidence type="ECO:0000259" key="5">
    <source>
        <dbReference type="Pfam" id="PF04118"/>
    </source>
</evidence>
<dbReference type="EMBL" id="CAJOBA010000847">
    <property type="protein sequence ID" value="CAF3560525.1"/>
    <property type="molecule type" value="Genomic_DNA"/>
</dbReference>
<evidence type="ECO:0000256" key="4">
    <source>
        <dbReference type="SAM" id="MobiDB-lite"/>
    </source>
</evidence>
<feature type="region of interest" description="Disordered" evidence="4">
    <location>
        <begin position="1547"/>
        <end position="1572"/>
    </location>
</feature>
<feature type="domain" description="DOP1-like TPR" evidence="7">
    <location>
        <begin position="1370"/>
        <end position="1630"/>
    </location>
</feature>
<dbReference type="GO" id="GO:0005802">
    <property type="term" value="C:trans-Golgi network"/>
    <property type="evidence" value="ECO:0007669"/>
    <property type="project" value="TreeGrafter"/>
</dbReference>
<dbReference type="Pfam" id="PF04118">
    <property type="entry name" value="Dopey_N"/>
    <property type="match status" value="1"/>
</dbReference>
<evidence type="ECO:0000256" key="3">
    <source>
        <dbReference type="ARBA" id="ARBA00046326"/>
    </source>
</evidence>
<evidence type="ECO:0000313" key="8">
    <source>
        <dbReference type="EMBL" id="CAF0779164.1"/>
    </source>
</evidence>
<keyword evidence="2" id="KW-0653">Protein transport</keyword>
<dbReference type="Pfam" id="PF24598">
    <property type="entry name" value="DOP1_C"/>
    <property type="match status" value="1"/>
</dbReference>
<organism evidence="8 10">
    <name type="scientific">Didymodactylos carnosus</name>
    <dbReference type="NCBI Taxonomy" id="1234261"/>
    <lineage>
        <taxon>Eukaryota</taxon>
        <taxon>Metazoa</taxon>
        <taxon>Spiralia</taxon>
        <taxon>Gnathifera</taxon>
        <taxon>Rotifera</taxon>
        <taxon>Eurotatoria</taxon>
        <taxon>Bdelloidea</taxon>
        <taxon>Philodinida</taxon>
        <taxon>Philodinidae</taxon>
        <taxon>Didymodactylos</taxon>
    </lineage>
</organism>
<feature type="compositionally biased region" description="Polar residues" evidence="4">
    <location>
        <begin position="1109"/>
        <end position="1119"/>
    </location>
</feature>
<evidence type="ECO:0000259" key="6">
    <source>
        <dbReference type="Pfam" id="PF24598"/>
    </source>
</evidence>